<dbReference type="EC" id="3.4.23.24" evidence="4"/>
<dbReference type="InterPro" id="IPR033121">
    <property type="entry name" value="PEPTIDASE_A1"/>
</dbReference>
<dbReference type="RefSeq" id="XP_022457860.1">
    <property type="nucleotide sequence ID" value="XM_022604039.1"/>
</dbReference>
<evidence type="ECO:0000256" key="9">
    <source>
        <dbReference type="ARBA" id="ARBA00022801"/>
    </source>
</evidence>
<feature type="compositionally biased region" description="Polar residues" evidence="14">
    <location>
        <begin position="425"/>
        <end position="440"/>
    </location>
</feature>
<keyword evidence="5" id="KW-0964">Secreted</keyword>
<evidence type="ECO:0000256" key="12">
    <source>
        <dbReference type="PIRSR" id="PIRSR601461-1"/>
    </source>
</evidence>
<dbReference type="GeneID" id="34519248"/>
<keyword evidence="10" id="KW-0865">Zymogen</keyword>
<protein>
    <recommendedName>
        <fullName evidence="4">candidapepsin</fullName>
        <ecNumber evidence="4">3.4.23.24</ecNumber>
    </recommendedName>
</protein>
<feature type="active site" evidence="12">
    <location>
        <position position="281"/>
    </location>
</feature>
<gene>
    <name evidence="16" type="ORF">KUCA_T00001820001</name>
</gene>
<evidence type="ECO:0000313" key="16">
    <source>
        <dbReference type="EMBL" id="CDK25849.1"/>
    </source>
</evidence>
<dbReference type="PROSITE" id="PS51767">
    <property type="entry name" value="PEPTIDASE_A1"/>
    <property type="match status" value="1"/>
</dbReference>
<evidence type="ECO:0000256" key="4">
    <source>
        <dbReference type="ARBA" id="ARBA00013207"/>
    </source>
</evidence>
<comment type="catalytic activity">
    <reaction evidence="1">
        <text>Preferential cleavage at the carboxyl of hydrophobic amino acids, but fails to cleave 15-Leu-|-Tyr-16, 16-Tyr-|-Leu-17 and 24-Phe-|-Phe-25 of insulin B chain. Activates trypsinogen, and degrades keratin.</text>
        <dbReference type="EC" id="3.4.23.24"/>
    </reaction>
</comment>
<dbReference type="InterPro" id="IPR001461">
    <property type="entry name" value="Aspartic_peptidase_A1"/>
</dbReference>
<evidence type="ECO:0000259" key="15">
    <source>
        <dbReference type="PROSITE" id="PS51767"/>
    </source>
</evidence>
<dbReference type="CDD" id="cd05474">
    <property type="entry name" value="SAP_like"/>
    <property type="match status" value="1"/>
</dbReference>
<evidence type="ECO:0000256" key="3">
    <source>
        <dbReference type="ARBA" id="ARBA00007447"/>
    </source>
</evidence>
<dbReference type="InterPro" id="IPR021109">
    <property type="entry name" value="Peptidase_aspartic_dom_sf"/>
</dbReference>
<dbReference type="Gene3D" id="2.40.70.10">
    <property type="entry name" value="Acid Proteases"/>
    <property type="match status" value="2"/>
</dbReference>
<keyword evidence="6 13" id="KW-0645">Protease</keyword>
<feature type="active site" evidence="12">
    <location>
        <position position="84"/>
    </location>
</feature>
<dbReference type="Proteomes" id="UP000019384">
    <property type="component" value="Unassembled WGS sequence"/>
</dbReference>
<keyword evidence="7" id="KW-0732">Signal</keyword>
<keyword evidence="8 13" id="KW-0064">Aspartyl protease</keyword>
<evidence type="ECO:0000256" key="14">
    <source>
        <dbReference type="SAM" id="MobiDB-lite"/>
    </source>
</evidence>
<dbReference type="PROSITE" id="PS00141">
    <property type="entry name" value="ASP_PROTEASE"/>
    <property type="match status" value="1"/>
</dbReference>
<comment type="similarity">
    <text evidence="3 13">Belongs to the peptidase A1 family.</text>
</comment>
<evidence type="ECO:0000256" key="13">
    <source>
        <dbReference type="RuleBase" id="RU000454"/>
    </source>
</evidence>
<dbReference type="STRING" id="1382522.W6MHQ6"/>
<dbReference type="OrthoDB" id="771136at2759"/>
<evidence type="ECO:0000256" key="6">
    <source>
        <dbReference type="ARBA" id="ARBA00022670"/>
    </source>
</evidence>
<evidence type="ECO:0000256" key="1">
    <source>
        <dbReference type="ARBA" id="ARBA00001675"/>
    </source>
</evidence>
<dbReference type="PANTHER" id="PTHR47966:SF65">
    <property type="entry name" value="ASPARTIC-TYPE ENDOPEPTIDASE"/>
    <property type="match status" value="1"/>
</dbReference>
<evidence type="ECO:0000256" key="7">
    <source>
        <dbReference type="ARBA" id="ARBA00022729"/>
    </source>
</evidence>
<evidence type="ECO:0000256" key="10">
    <source>
        <dbReference type="ARBA" id="ARBA00023145"/>
    </source>
</evidence>
<dbReference type="AlphaFoldDB" id="W6MHQ6"/>
<evidence type="ECO:0000256" key="11">
    <source>
        <dbReference type="ARBA" id="ARBA00023157"/>
    </source>
</evidence>
<sequence>MFLVLAALICRVAAFDAAFGLQRPFSSPFYSRTLQETSSEPQDVNIVRRFDNSYEVPLTNIDNSYYQLSLAIGTPPQLIAGALDTGSSDVWVLGSSCSGGYYSNCSVEDDNFQTFSSSTYTANDTLEFKIQYGDGTYAFGFWGHDTVSPGGQFEIKDLSFAVVNDTNASDITGIFGVGLADLEQTLDSLTSPYNYLNLPAKMKANGLIKKNLYSLFLNNVSAPHGSILFGGIDHSKYTGTLETVSLTGHNSTTVKSFLIEFAGVSFGKKTLAHGAYYGLLDSGTTLLYVPGDILESMAAQIDSKWSDYFGYYVTGCNIPDPDDGYDFHIGGITIKVPFNQLLVTMSDDPSEYEYKGDQLCALAMAEASSDDVFTFGDFWLSSAYVVFDLDDLEVQIAQAKYSTSAQDTSVLQSKTKSSVYTKSSPNSSVKSLTTSLTGPVSSASRGHSSFISSSSVVQHRTSSLTSSLAGTSTISPVSSRLAVSSGSSASSRLKVTTTPVSGFSSLPASSSSDSECAFSSNTALSFKASTSYLKKSSLAPIAPYPLVSLVSTSKLASSPSPFAPPNHSTQSFSTYSDISSKTWGSSSWKSIWSQKSKTSRANISSAVVSSFTGAAAPVSSPKVDFELFALVSVAVSLLVML</sequence>
<accession>W6MHQ6</accession>
<dbReference type="MEROPS" id="A01.015"/>
<dbReference type="PRINTS" id="PR00792">
    <property type="entry name" value="PEPSIN"/>
</dbReference>
<keyword evidence="9 13" id="KW-0378">Hydrolase</keyword>
<comment type="subcellular location">
    <subcellularLocation>
        <location evidence="2">Secreted</location>
    </subcellularLocation>
</comment>
<dbReference type="InterPro" id="IPR033876">
    <property type="entry name" value="SAP-like"/>
</dbReference>
<dbReference type="EMBL" id="HG793126">
    <property type="protein sequence ID" value="CDK25849.1"/>
    <property type="molecule type" value="Genomic_DNA"/>
</dbReference>
<dbReference type="GO" id="GO:0005576">
    <property type="term" value="C:extracellular region"/>
    <property type="evidence" value="ECO:0007669"/>
    <property type="project" value="UniProtKB-SubCell"/>
</dbReference>
<dbReference type="SUPFAM" id="SSF50630">
    <property type="entry name" value="Acid proteases"/>
    <property type="match status" value="1"/>
</dbReference>
<dbReference type="HOGENOM" id="CLU_427028_0_0_1"/>
<dbReference type="GO" id="GO:0004190">
    <property type="term" value="F:aspartic-type endopeptidase activity"/>
    <property type="evidence" value="ECO:0007669"/>
    <property type="project" value="UniProtKB-KW"/>
</dbReference>
<proteinExistence type="inferred from homology"/>
<keyword evidence="17" id="KW-1185">Reference proteome</keyword>
<feature type="domain" description="Peptidase A1" evidence="15">
    <location>
        <begin position="66"/>
        <end position="397"/>
    </location>
</feature>
<evidence type="ECO:0000256" key="8">
    <source>
        <dbReference type="ARBA" id="ARBA00022750"/>
    </source>
</evidence>
<name>W6MHQ6_9ASCO</name>
<keyword evidence="11" id="KW-1015">Disulfide bond</keyword>
<evidence type="ECO:0000256" key="2">
    <source>
        <dbReference type="ARBA" id="ARBA00004613"/>
    </source>
</evidence>
<organism evidence="16 17">
    <name type="scientific">Kuraishia capsulata CBS 1993</name>
    <dbReference type="NCBI Taxonomy" id="1382522"/>
    <lineage>
        <taxon>Eukaryota</taxon>
        <taxon>Fungi</taxon>
        <taxon>Dikarya</taxon>
        <taxon>Ascomycota</taxon>
        <taxon>Saccharomycotina</taxon>
        <taxon>Pichiomycetes</taxon>
        <taxon>Pichiales</taxon>
        <taxon>Pichiaceae</taxon>
        <taxon>Kuraishia</taxon>
    </lineage>
</organism>
<dbReference type="Pfam" id="PF00026">
    <property type="entry name" value="Asp"/>
    <property type="match status" value="1"/>
</dbReference>
<evidence type="ECO:0000313" key="17">
    <source>
        <dbReference type="Proteomes" id="UP000019384"/>
    </source>
</evidence>
<reference evidence="16" key="2">
    <citation type="submission" date="2014-02" db="EMBL/GenBank/DDBJ databases">
        <title>Complete DNA sequence of /Kuraishia capsulata/ illustrates novel genomic features among budding yeasts (/Saccharomycotina/).</title>
        <authorList>
            <person name="Morales L."/>
            <person name="Noel B."/>
            <person name="Porcel B."/>
            <person name="Marcet-Houben M."/>
            <person name="Hullo M-F."/>
            <person name="Sacerdot C."/>
            <person name="Tekaia F."/>
            <person name="Leh-Louis V."/>
            <person name="Despons L."/>
            <person name="Khanna V."/>
            <person name="Aury J-M."/>
            <person name="Barbe V."/>
            <person name="Couloux A."/>
            <person name="Labadie K."/>
            <person name="Pelletier E."/>
            <person name="Souciet J-L."/>
            <person name="Boekhout T."/>
            <person name="Gabaldon T."/>
            <person name="Wincker P."/>
            <person name="Dujon B."/>
        </authorList>
    </citation>
    <scope>NUCLEOTIDE SEQUENCE</scope>
    <source>
        <strain evidence="16">CBS 1993</strain>
    </source>
</reference>
<dbReference type="InterPro" id="IPR001969">
    <property type="entry name" value="Aspartic_peptidase_AS"/>
</dbReference>
<evidence type="ECO:0000256" key="5">
    <source>
        <dbReference type="ARBA" id="ARBA00022525"/>
    </source>
</evidence>
<dbReference type="PANTHER" id="PTHR47966">
    <property type="entry name" value="BETA-SITE APP-CLEAVING ENZYME, ISOFORM A-RELATED"/>
    <property type="match status" value="1"/>
</dbReference>
<reference evidence="16" key="1">
    <citation type="submission" date="2013-12" db="EMBL/GenBank/DDBJ databases">
        <authorList>
            <person name="Genoscope - CEA"/>
        </authorList>
    </citation>
    <scope>NUCLEOTIDE SEQUENCE</scope>
    <source>
        <strain evidence="16">CBS 1993</strain>
    </source>
</reference>
<feature type="region of interest" description="Disordered" evidence="14">
    <location>
        <begin position="419"/>
        <end position="447"/>
    </location>
</feature>
<dbReference type="GO" id="GO:0006508">
    <property type="term" value="P:proteolysis"/>
    <property type="evidence" value="ECO:0007669"/>
    <property type="project" value="UniProtKB-KW"/>
</dbReference>